<evidence type="ECO:0000256" key="1">
    <source>
        <dbReference type="ARBA" id="ARBA00022801"/>
    </source>
</evidence>
<dbReference type="PANTHER" id="PTHR48081">
    <property type="entry name" value="AB HYDROLASE SUPERFAMILY PROTEIN C4A8.06C"/>
    <property type="match status" value="1"/>
</dbReference>
<evidence type="ECO:0000313" key="4">
    <source>
        <dbReference type="Proteomes" id="UP000292039"/>
    </source>
</evidence>
<reference evidence="3 4" key="1">
    <citation type="submission" date="2019-02" db="EMBL/GenBank/DDBJ databases">
        <title>Genomic Encyclopedia of Type Strains, Phase IV (KMG-IV): sequencing the most valuable type-strain genomes for metagenomic binning, comparative biology and taxonomic classification.</title>
        <authorList>
            <person name="Goeker M."/>
        </authorList>
    </citation>
    <scope>NUCLEOTIDE SEQUENCE [LARGE SCALE GENOMIC DNA]</scope>
    <source>
        <strain evidence="3 4">DSM 16618</strain>
    </source>
</reference>
<dbReference type="SUPFAM" id="SSF53474">
    <property type="entry name" value="alpha/beta-Hydrolases"/>
    <property type="match status" value="1"/>
</dbReference>
<proteinExistence type="predicted"/>
<protein>
    <submittedName>
        <fullName evidence="3">Arylformamidase</fullName>
    </submittedName>
</protein>
<dbReference type="Pfam" id="PF20434">
    <property type="entry name" value="BD-FAE"/>
    <property type="match status" value="1"/>
</dbReference>
<comment type="caution">
    <text evidence="3">The sequence shown here is derived from an EMBL/GenBank/DDBJ whole genome shotgun (WGS) entry which is preliminary data.</text>
</comment>
<sequence>MEQANHPVYGTYDQSALGAQYNILGMIPGYKDIFTRWDADSAAARQQAQAEGRLQVLRYGAFALQEIDFFSCGAQKAPVVLFIHGGYWRSQDKSAFGYTAAAYQALGCHVALVNYRLAPAVNMDQIVDDLRASVAWLDGQAQALGIARDRIYIAGSSAGGHLVATLMATDWAALGVREDIVRGGCALSGVYELEPIRLCFLNAVVGLDTVQARRNSPLYRLPRQGLPLILSVGGDESQEFQRQQDTYAQACRERGMAVTVVPQPDGHHFDMIDRWCDPNQALFREFAAMIQAD</sequence>
<dbReference type="InterPro" id="IPR029058">
    <property type="entry name" value="AB_hydrolase_fold"/>
</dbReference>
<dbReference type="InterPro" id="IPR050300">
    <property type="entry name" value="GDXG_lipolytic_enzyme"/>
</dbReference>
<dbReference type="Gene3D" id="3.40.50.1820">
    <property type="entry name" value="alpha/beta hydrolase"/>
    <property type="match status" value="1"/>
</dbReference>
<dbReference type="Proteomes" id="UP000292039">
    <property type="component" value="Unassembled WGS sequence"/>
</dbReference>
<dbReference type="EMBL" id="SGWZ01000001">
    <property type="protein sequence ID" value="RZS73257.1"/>
    <property type="molecule type" value="Genomic_DNA"/>
</dbReference>
<dbReference type="RefSeq" id="WP_207224884.1">
    <property type="nucleotide sequence ID" value="NZ_CBCSEB010000003.1"/>
</dbReference>
<name>A0A4V2F1D0_9BURK</name>
<keyword evidence="1" id="KW-0378">Hydrolase</keyword>
<accession>A0A4V2F1D0</accession>
<dbReference type="AlphaFoldDB" id="A0A4V2F1D0"/>
<gene>
    <name evidence="3" type="ORF">EV679_0447</name>
</gene>
<dbReference type="InterPro" id="IPR049492">
    <property type="entry name" value="BD-FAE-like_dom"/>
</dbReference>
<evidence type="ECO:0000313" key="3">
    <source>
        <dbReference type="EMBL" id="RZS73257.1"/>
    </source>
</evidence>
<feature type="domain" description="BD-FAE-like" evidence="2">
    <location>
        <begin position="74"/>
        <end position="169"/>
    </location>
</feature>
<dbReference type="PANTHER" id="PTHR48081:SF33">
    <property type="entry name" value="KYNURENINE FORMAMIDASE"/>
    <property type="match status" value="1"/>
</dbReference>
<dbReference type="GO" id="GO:0016787">
    <property type="term" value="F:hydrolase activity"/>
    <property type="evidence" value="ECO:0007669"/>
    <property type="project" value="UniProtKB-KW"/>
</dbReference>
<organism evidence="3 4">
    <name type="scientific">Kerstersia gyiorum</name>
    <dbReference type="NCBI Taxonomy" id="206506"/>
    <lineage>
        <taxon>Bacteria</taxon>
        <taxon>Pseudomonadati</taxon>
        <taxon>Pseudomonadota</taxon>
        <taxon>Betaproteobacteria</taxon>
        <taxon>Burkholderiales</taxon>
        <taxon>Alcaligenaceae</taxon>
        <taxon>Kerstersia</taxon>
    </lineage>
</organism>
<evidence type="ECO:0000259" key="2">
    <source>
        <dbReference type="Pfam" id="PF20434"/>
    </source>
</evidence>